<keyword evidence="2" id="KW-1185">Reference proteome</keyword>
<dbReference type="Gene3D" id="3.40.50.150">
    <property type="entry name" value="Vaccinia Virus protein VP39"/>
    <property type="match status" value="1"/>
</dbReference>
<sequence>MTRKLLEQYSKVPSAQVLQYVHTIRDKAWAVRSYPCTGLGLWLDPMLPKSPAYASIIQKLRAGASFLDIGCFIGQDLRRLVADGAPSDRLYAVDVVSHWDVGYDMYRDRDRFSAHFIEADILYPNVELRALMGTVDVVSITHVLHQWDWGGSGEGGGAAGEAFVGERRDGCGVSGWEYRG</sequence>
<dbReference type="AlphaFoldDB" id="A0A8H3F0F7"/>
<accession>A0A8H3F0F7</accession>
<evidence type="ECO:0000313" key="1">
    <source>
        <dbReference type="EMBL" id="CAF9912126.1"/>
    </source>
</evidence>
<comment type="caution">
    <text evidence="1">The sequence shown here is derived from an EMBL/GenBank/DDBJ whole genome shotgun (WGS) entry which is preliminary data.</text>
</comment>
<dbReference type="OrthoDB" id="2094832at2759"/>
<protein>
    <recommendedName>
        <fullName evidence="3">Methyltransferase type 11 domain-containing protein</fullName>
    </recommendedName>
</protein>
<evidence type="ECO:0000313" key="2">
    <source>
        <dbReference type="Proteomes" id="UP000664203"/>
    </source>
</evidence>
<organism evidence="1 2">
    <name type="scientific">Alectoria fallacina</name>
    <dbReference type="NCBI Taxonomy" id="1903189"/>
    <lineage>
        <taxon>Eukaryota</taxon>
        <taxon>Fungi</taxon>
        <taxon>Dikarya</taxon>
        <taxon>Ascomycota</taxon>
        <taxon>Pezizomycotina</taxon>
        <taxon>Lecanoromycetes</taxon>
        <taxon>OSLEUM clade</taxon>
        <taxon>Lecanoromycetidae</taxon>
        <taxon>Lecanorales</taxon>
        <taxon>Lecanorineae</taxon>
        <taxon>Parmeliaceae</taxon>
        <taxon>Alectoria</taxon>
    </lineage>
</organism>
<dbReference type="EMBL" id="CAJPDR010000053">
    <property type="protein sequence ID" value="CAF9912126.1"/>
    <property type="molecule type" value="Genomic_DNA"/>
</dbReference>
<dbReference type="PANTHER" id="PTHR35897:SF2">
    <property type="entry name" value="METHYLTRANSFERASE DOMAIN-CONTAINING PROTEIN"/>
    <property type="match status" value="1"/>
</dbReference>
<dbReference type="PANTHER" id="PTHR35897">
    <property type="entry name" value="METHYLTRANSFERASE AUSD"/>
    <property type="match status" value="1"/>
</dbReference>
<proteinExistence type="predicted"/>
<dbReference type="SUPFAM" id="SSF53335">
    <property type="entry name" value="S-adenosyl-L-methionine-dependent methyltransferases"/>
    <property type="match status" value="1"/>
</dbReference>
<dbReference type="InterPro" id="IPR029063">
    <property type="entry name" value="SAM-dependent_MTases_sf"/>
</dbReference>
<dbReference type="Proteomes" id="UP000664203">
    <property type="component" value="Unassembled WGS sequence"/>
</dbReference>
<gene>
    <name evidence="1" type="ORF">ALECFALPRED_007879</name>
</gene>
<name>A0A8H3F0F7_9LECA</name>
<dbReference type="InterPro" id="IPR051654">
    <property type="entry name" value="Meroterpenoid_MTases"/>
</dbReference>
<reference evidence="1" key="1">
    <citation type="submission" date="2021-03" db="EMBL/GenBank/DDBJ databases">
        <authorList>
            <person name="Tagirdzhanova G."/>
        </authorList>
    </citation>
    <scope>NUCLEOTIDE SEQUENCE</scope>
</reference>
<evidence type="ECO:0008006" key="3">
    <source>
        <dbReference type="Google" id="ProtNLM"/>
    </source>
</evidence>